<name>A0A136KGY5_9BACT</name>
<evidence type="ECO:0000313" key="3">
    <source>
        <dbReference type="Proteomes" id="UP000070449"/>
    </source>
</evidence>
<dbReference type="Pfam" id="PF00905">
    <property type="entry name" value="Transpeptidase"/>
    <property type="match status" value="1"/>
</dbReference>
<comment type="caution">
    <text evidence="2">The sequence shown here is derived from an EMBL/GenBank/DDBJ whole genome shotgun (WGS) entry which is preliminary data.</text>
</comment>
<dbReference type="SUPFAM" id="SSF56601">
    <property type="entry name" value="beta-lactamase/transpeptidase-like"/>
    <property type="match status" value="1"/>
</dbReference>
<dbReference type="STRING" id="1617427.UZ20_WS6002000700"/>
<protein>
    <recommendedName>
        <fullName evidence="1">Penicillin-binding protein transpeptidase domain-containing protein</fullName>
    </recommendedName>
</protein>
<evidence type="ECO:0000259" key="1">
    <source>
        <dbReference type="Pfam" id="PF00905"/>
    </source>
</evidence>
<evidence type="ECO:0000313" key="2">
    <source>
        <dbReference type="EMBL" id="KXK08696.1"/>
    </source>
</evidence>
<dbReference type="GO" id="GO:0008658">
    <property type="term" value="F:penicillin binding"/>
    <property type="evidence" value="ECO:0007669"/>
    <property type="project" value="InterPro"/>
</dbReference>
<dbReference type="AlphaFoldDB" id="A0A136KGY5"/>
<dbReference type="Gene3D" id="3.40.710.10">
    <property type="entry name" value="DD-peptidase/beta-lactamase superfamily"/>
    <property type="match status" value="1"/>
</dbReference>
<dbReference type="Proteomes" id="UP000070449">
    <property type="component" value="Unassembled WGS sequence"/>
</dbReference>
<proteinExistence type="predicted"/>
<reference evidence="2 3" key="1">
    <citation type="submission" date="2015-02" db="EMBL/GenBank/DDBJ databases">
        <title>Improved understanding of the partial-nitritation anammox process through 23 genomes representing the majority of the microbial community.</title>
        <authorList>
            <person name="Speth D.R."/>
            <person name="In T Zandt M."/>
            <person name="Guerrero Cruz S."/>
            <person name="Jetten M.S."/>
            <person name="Dutilh B.E."/>
        </authorList>
    </citation>
    <scope>NUCLEOTIDE SEQUENCE [LARGE SCALE GENOMIC DNA]</scope>
    <source>
        <strain evidence="2">OLB21</strain>
    </source>
</reference>
<organism evidence="2 3">
    <name type="scientific">candidate division WS6 bacterium OLB21</name>
    <dbReference type="NCBI Taxonomy" id="1617427"/>
    <lineage>
        <taxon>Bacteria</taxon>
        <taxon>Candidatus Dojkabacteria</taxon>
    </lineage>
</organism>
<dbReference type="InterPro" id="IPR001460">
    <property type="entry name" value="PCN-bd_Tpept"/>
</dbReference>
<gene>
    <name evidence="2" type="ORF">UZ20_WS6002000700</name>
</gene>
<feature type="domain" description="Penicillin-binding protein transpeptidase" evidence="1">
    <location>
        <begin position="2"/>
        <end position="81"/>
    </location>
</feature>
<dbReference type="Gene3D" id="3.30.450.330">
    <property type="match status" value="1"/>
</dbReference>
<dbReference type="EMBL" id="JYPD01000022">
    <property type="protein sequence ID" value="KXK08696.1"/>
    <property type="molecule type" value="Genomic_DNA"/>
</dbReference>
<sequence length="118" mass="13355">MIKPVTAQAVSDIMHQVYLGNIPERQYKDLADYYIGLKSGTALIPNKDRAGYSSKINATYIGYDASPSRTFVLLIKLEDPKVGDLSFYNARIVWLNTFMDIKDYLGVKKIRQIVAIFS</sequence>
<dbReference type="InterPro" id="IPR012338">
    <property type="entry name" value="Beta-lactam/transpept-like"/>
</dbReference>
<accession>A0A136KGY5</accession>